<dbReference type="AlphaFoldDB" id="A0A6N1VAW0"/>
<evidence type="ECO:0000256" key="1">
    <source>
        <dbReference type="ARBA" id="ARBA00023015"/>
    </source>
</evidence>
<dbReference type="PANTHER" id="PTHR30363">
    <property type="entry name" value="HTH-TYPE TRANSCRIPTIONAL REGULATOR SRLR-RELATED"/>
    <property type="match status" value="1"/>
</dbReference>
<evidence type="ECO:0000256" key="3">
    <source>
        <dbReference type="ARBA" id="ARBA00023163"/>
    </source>
</evidence>
<dbReference type="InterPro" id="IPR014036">
    <property type="entry name" value="DeoR-like_C"/>
</dbReference>
<dbReference type="SUPFAM" id="SSF100950">
    <property type="entry name" value="NagB/RpiA/CoA transferase-like"/>
    <property type="match status" value="1"/>
</dbReference>
<dbReference type="Pfam" id="PF00455">
    <property type="entry name" value="DeoRC"/>
    <property type="match status" value="1"/>
</dbReference>
<dbReference type="Pfam" id="PF08220">
    <property type="entry name" value="HTH_DeoR"/>
    <property type="match status" value="1"/>
</dbReference>
<dbReference type="InterPro" id="IPR001034">
    <property type="entry name" value="DeoR_HTH"/>
</dbReference>
<dbReference type="InterPro" id="IPR018356">
    <property type="entry name" value="Tscrpt_reg_HTH_DeoR_CS"/>
</dbReference>
<organism evidence="5 6">
    <name type="scientific">Oricola thermophila</name>
    <dbReference type="NCBI Taxonomy" id="2742145"/>
    <lineage>
        <taxon>Bacteria</taxon>
        <taxon>Pseudomonadati</taxon>
        <taxon>Pseudomonadota</taxon>
        <taxon>Alphaproteobacteria</taxon>
        <taxon>Hyphomicrobiales</taxon>
        <taxon>Ahrensiaceae</taxon>
        <taxon>Oricola</taxon>
    </lineage>
</organism>
<sequence>MSHKLRKDERQTRILEELRGTPHVRISTLADKFDVTTETIRRDLDALSAKGLVDRAYGGASARPMGVQPSAYERRAEHVEERSRIGAAAAALLEPGEVLMIDAGSTTAELAQRLIHAGLSLTIVTNCYQVATALVAGDTRVVVCPGEFDGREAAVFGTDTVDFLRRFHANKTFIGASGVAADGFSDVNRSAVSIKRTMIERADEAWLLADHSKFDARLLEVVAPLGALTGIVCDREPTGALRSAIDRNGLRLVVADKEASDDA</sequence>
<evidence type="ECO:0000256" key="2">
    <source>
        <dbReference type="ARBA" id="ARBA00023125"/>
    </source>
</evidence>
<keyword evidence="6" id="KW-1185">Reference proteome</keyword>
<dbReference type="GO" id="GO:0003700">
    <property type="term" value="F:DNA-binding transcription factor activity"/>
    <property type="evidence" value="ECO:0007669"/>
    <property type="project" value="InterPro"/>
</dbReference>
<dbReference type="EMBL" id="CP054836">
    <property type="protein sequence ID" value="QKV18151.1"/>
    <property type="molecule type" value="Genomic_DNA"/>
</dbReference>
<evidence type="ECO:0000313" key="6">
    <source>
        <dbReference type="Proteomes" id="UP000509367"/>
    </source>
</evidence>
<dbReference type="SMART" id="SM01134">
    <property type="entry name" value="DeoRC"/>
    <property type="match status" value="1"/>
</dbReference>
<dbReference type="Gene3D" id="3.40.50.1360">
    <property type="match status" value="1"/>
</dbReference>
<dbReference type="InterPro" id="IPR037171">
    <property type="entry name" value="NagB/RpiA_transferase-like"/>
</dbReference>
<keyword evidence="3" id="KW-0804">Transcription</keyword>
<dbReference type="SUPFAM" id="SSF46785">
    <property type="entry name" value="Winged helix' DNA-binding domain"/>
    <property type="match status" value="1"/>
</dbReference>
<dbReference type="GO" id="GO:0003677">
    <property type="term" value="F:DNA binding"/>
    <property type="evidence" value="ECO:0007669"/>
    <property type="project" value="UniProtKB-KW"/>
</dbReference>
<keyword evidence="1" id="KW-0805">Transcription regulation</keyword>
<dbReference type="PROSITE" id="PS51000">
    <property type="entry name" value="HTH_DEOR_2"/>
    <property type="match status" value="1"/>
</dbReference>
<protein>
    <submittedName>
        <fullName evidence="5">DeoR/GlpR transcriptional regulator</fullName>
    </submittedName>
</protein>
<proteinExistence type="predicted"/>
<dbReference type="PROSITE" id="PS00894">
    <property type="entry name" value="HTH_DEOR_1"/>
    <property type="match status" value="1"/>
</dbReference>
<reference evidence="5 6" key="1">
    <citation type="submission" date="2020-06" db="EMBL/GenBank/DDBJ databases">
        <title>Oricola thermophila sp. nov. isolated from a tidal sediments.</title>
        <authorList>
            <person name="Kwon K.K."/>
            <person name="Yang S.-H."/>
            <person name="Park M.-J."/>
        </authorList>
    </citation>
    <scope>NUCLEOTIDE SEQUENCE [LARGE SCALE GENOMIC DNA]</scope>
    <source>
        <strain evidence="5 6">MEBiC13590</strain>
    </source>
</reference>
<dbReference type="KEGG" id="orm:HTY61_06635"/>
<evidence type="ECO:0000259" key="4">
    <source>
        <dbReference type="PROSITE" id="PS51000"/>
    </source>
</evidence>
<name>A0A6N1VAW0_9HYPH</name>
<keyword evidence="2" id="KW-0238">DNA-binding</keyword>
<dbReference type="InterPro" id="IPR036388">
    <property type="entry name" value="WH-like_DNA-bd_sf"/>
</dbReference>
<accession>A0A6N1VAW0</accession>
<feature type="domain" description="HTH deoR-type" evidence="4">
    <location>
        <begin position="7"/>
        <end position="62"/>
    </location>
</feature>
<dbReference type="InterPro" id="IPR050313">
    <property type="entry name" value="Carb_Metab_HTH_regulators"/>
</dbReference>
<dbReference type="InterPro" id="IPR036390">
    <property type="entry name" value="WH_DNA-bd_sf"/>
</dbReference>
<dbReference type="RefSeq" id="WP_175276047.1">
    <property type="nucleotide sequence ID" value="NZ_CP054836.1"/>
</dbReference>
<evidence type="ECO:0000313" key="5">
    <source>
        <dbReference type="EMBL" id="QKV18151.1"/>
    </source>
</evidence>
<dbReference type="Proteomes" id="UP000509367">
    <property type="component" value="Chromosome"/>
</dbReference>
<dbReference type="SMART" id="SM00420">
    <property type="entry name" value="HTH_DEOR"/>
    <property type="match status" value="1"/>
</dbReference>
<dbReference type="Gene3D" id="1.10.10.10">
    <property type="entry name" value="Winged helix-like DNA-binding domain superfamily/Winged helix DNA-binding domain"/>
    <property type="match status" value="1"/>
</dbReference>
<dbReference type="PANTHER" id="PTHR30363:SF44">
    <property type="entry name" value="AGA OPERON TRANSCRIPTIONAL REPRESSOR-RELATED"/>
    <property type="match status" value="1"/>
</dbReference>
<gene>
    <name evidence="5" type="ORF">HTY61_06635</name>
</gene>
<dbReference type="PRINTS" id="PR00037">
    <property type="entry name" value="HTHLACR"/>
</dbReference>